<dbReference type="PhylomeDB" id="B4J9Y4"/>
<feature type="chain" id="PRO_5005123163" description="Carboxylic ester hydrolase" evidence="8">
    <location>
        <begin position="21"/>
        <end position="507"/>
    </location>
</feature>
<keyword evidence="8" id="KW-0732">Signal</keyword>
<organism evidence="11">
    <name type="scientific">Drosophila grimshawi</name>
    <name type="common">Hawaiian fruit fly</name>
    <name type="synonym">Idiomyia grimshawi</name>
    <dbReference type="NCBI Taxonomy" id="7222"/>
    <lineage>
        <taxon>Eukaryota</taxon>
        <taxon>Metazoa</taxon>
        <taxon>Ecdysozoa</taxon>
        <taxon>Arthropoda</taxon>
        <taxon>Hexapoda</taxon>
        <taxon>Insecta</taxon>
        <taxon>Pterygota</taxon>
        <taxon>Neoptera</taxon>
        <taxon>Endopterygota</taxon>
        <taxon>Diptera</taxon>
        <taxon>Brachycera</taxon>
        <taxon>Muscomorpha</taxon>
        <taxon>Ephydroidea</taxon>
        <taxon>Drosophilidae</taxon>
        <taxon>Drosophila</taxon>
        <taxon>Hawaiian Drosophila</taxon>
    </lineage>
</organism>
<feature type="signal peptide" evidence="8">
    <location>
        <begin position="1"/>
        <end position="20"/>
    </location>
</feature>
<dbReference type="ESTHER" id="drogr-b4j9y4">
    <property type="family name" value="Juvenile_hormone_esterase"/>
</dbReference>
<dbReference type="InParanoid" id="B4J9Y4"/>
<sequence>MGRALVCGVYIYLYFVIVGADLDVCLKDLGCMRGTLMPGYQQDAFEGFMGIPFAAPPVGELRFKSPVAASAWTGVLDASAAGSSCLQKCFLMGSWPSVGSEDCLYLNVYRPAHSITSPLPVMVYLHSGGFVCGSACPFHSGPKYLMDTEEVIVVTVNYRLGPFGFLSTGDAQMPGNMGLKDQRLALQWVQQHIESFGGDPQLVTIFGHSAGGISTHLHMLSPNSKGLFHGAMSLSGTALFPSIIVNDPLAQARRLAERAGVAHAQSLDSQKLVEALHQIDGVDLLEAGDVLKEWSNLPLLNYGPVVEKDATPDAFLNEPPLKAHLAGRITQVPWLLGFGSRAGEGSMFTLQPYSKPQLLKEFNQNFLHLFGLLLDLPQGAAVEETVQDILSVYGINDFELNKDTLVPLSTILGDFVFAFPLFVTANSYGDYADQPVFVYNYEYHSNISFETLLTGGPIYEELGACHMDDAVHTLHMPALLPDFPKDSEDELVVKRMTSLLVEFAKTG</sequence>
<protein>
    <recommendedName>
        <fullName evidence="8">Carboxylic ester hydrolase</fullName>
        <ecNumber evidence="8">3.1.1.-</ecNumber>
    </recommendedName>
</protein>
<comment type="subcellular location">
    <subcellularLocation>
        <location evidence="1">Secreted</location>
    </subcellularLocation>
</comment>
<evidence type="ECO:0000313" key="11">
    <source>
        <dbReference type="Proteomes" id="UP000001070"/>
    </source>
</evidence>
<evidence type="ECO:0000259" key="9">
    <source>
        <dbReference type="Pfam" id="PF00135"/>
    </source>
</evidence>
<dbReference type="InterPro" id="IPR002018">
    <property type="entry name" value="CarbesteraseB"/>
</dbReference>
<name>B4J9Y4_DROGR</name>
<evidence type="ECO:0000256" key="3">
    <source>
        <dbReference type="ARBA" id="ARBA00022487"/>
    </source>
</evidence>
<dbReference type="InterPro" id="IPR029058">
    <property type="entry name" value="AB_hydrolase_fold"/>
</dbReference>
<dbReference type="PROSITE" id="PS00941">
    <property type="entry name" value="CARBOXYLESTERASE_B_2"/>
    <property type="match status" value="1"/>
</dbReference>
<gene>
    <name evidence="10" type="primary">Dgri\GH22069</name>
    <name evidence="10" type="ORF">Dgri_GH22069</name>
</gene>
<keyword evidence="11" id="KW-1185">Reference proteome</keyword>
<dbReference type="AlphaFoldDB" id="B4J9Y4"/>
<proteinExistence type="inferred from homology"/>
<dbReference type="OMA" id="DMGCMRG"/>
<evidence type="ECO:0000256" key="5">
    <source>
        <dbReference type="ARBA" id="ARBA00022801"/>
    </source>
</evidence>
<dbReference type="InterPro" id="IPR019819">
    <property type="entry name" value="Carboxylesterase_B_CS"/>
</dbReference>
<evidence type="ECO:0000256" key="7">
    <source>
        <dbReference type="ARBA" id="ARBA00023180"/>
    </source>
</evidence>
<feature type="domain" description="Carboxylesterase type B" evidence="9">
    <location>
        <begin position="29"/>
        <end position="507"/>
    </location>
</feature>
<dbReference type="PANTHER" id="PTHR43142:SF1">
    <property type="entry name" value="CARBOXYLIC ESTER HYDROLASE"/>
    <property type="match status" value="1"/>
</dbReference>
<dbReference type="Pfam" id="PF00135">
    <property type="entry name" value="COesterase"/>
    <property type="match status" value="1"/>
</dbReference>
<comment type="similarity">
    <text evidence="2 8">Belongs to the type-B carboxylesterase/lipase family.</text>
</comment>
<accession>B4J9Y4</accession>
<keyword evidence="7" id="KW-0325">Glycoprotein</keyword>
<dbReference type="STRING" id="7222.B4J9Y4"/>
<keyword evidence="5 8" id="KW-0378">Hydrolase</keyword>
<dbReference type="Gene3D" id="3.40.50.1820">
    <property type="entry name" value="alpha/beta hydrolase"/>
    <property type="match status" value="1"/>
</dbReference>
<dbReference type="SUPFAM" id="SSF53474">
    <property type="entry name" value="alpha/beta-Hydrolases"/>
    <property type="match status" value="1"/>
</dbReference>
<dbReference type="PROSITE" id="PS00122">
    <property type="entry name" value="CARBOXYLESTERASE_B_1"/>
    <property type="match status" value="1"/>
</dbReference>
<dbReference type="HOGENOM" id="CLU_006586_13_2_1"/>
<dbReference type="GO" id="GO:0106435">
    <property type="term" value="F:carboxylesterase activity"/>
    <property type="evidence" value="ECO:0007669"/>
    <property type="project" value="EnsemblMetazoa"/>
</dbReference>
<evidence type="ECO:0000256" key="4">
    <source>
        <dbReference type="ARBA" id="ARBA00022525"/>
    </source>
</evidence>
<evidence type="ECO:0000256" key="1">
    <source>
        <dbReference type="ARBA" id="ARBA00004613"/>
    </source>
</evidence>
<dbReference type="KEGG" id="dgr:6560823"/>
<dbReference type="InterPro" id="IPR019826">
    <property type="entry name" value="Carboxylesterase_B_AS"/>
</dbReference>
<reference evidence="10 11" key="1">
    <citation type="journal article" date="2007" name="Nature">
        <title>Evolution of genes and genomes on the Drosophila phylogeny.</title>
        <authorList>
            <consortium name="Drosophila 12 Genomes Consortium"/>
            <person name="Clark A.G."/>
            <person name="Eisen M.B."/>
            <person name="Smith D.R."/>
            <person name="Bergman C.M."/>
            <person name="Oliver B."/>
            <person name="Markow T.A."/>
            <person name="Kaufman T.C."/>
            <person name="Kellis M."/>
            <person name="Gelbart W."/>
            <person name="Iyer V.N."/>
            <person name="Pollard D.A."/>
            <person name="Sackton T.B."/>
            <person name="Larracuente A.M."/>
            <person name="Singh N.D."/>
            <person name="Abad J.P."/>
            <person name="Abt D.N."/>
            <person name="Adryan B."/>
            <person name="Aguade M."/>
            <person name="Akashi H."/>
            <person name="Anderson W.W."/>
            <person name="Aquadro C.F."/>
            <person name="Ardell D.H."/>
            <person name="Arguello R."/>
            <person name="Artieri C.G."/>
            <person name="Barbash D.A."/>
            <person name="Barker D."/>
            <person name="Barsanti P."/>
            <person name="Batterham P."/>
            <person name="Batzoglou S."/>
            <person name="Begun D."/>
            <person name="Bhutkar A."/>
            <person name="Blanco E."/>
            <person name="Bosak S.A."/>
            <person name="Bradley R.K."/>
            <person name="Brand A.D."/>
            <person name="Brent M.R."/>
            <person name="Brooks A.N."/>
            <person name="Brown R.H."/>
            <person name="Butlin R.K."/>
            <person name="Caggese C."/>
            <person name="Calvi B.R."/>
            <person name="Bernardo de Carvalho A."/>
            <person name="Caspi A."/>
            <person name="Castrezana S."/>
            <person name="Celniker S.E."/>
            <person name="Chang J.L."/>
            <person name="Chapple C."/>
            <person name="Chatterji S."/>
            <person name="Chinwalla A."/>
            <person name="Civetta A."/>
            <person name="Clifton S.W."/>
            <person name="Comeron J.M."/>
            <person name="Costello J.C."/>
            <person name="Coyne J.A."/>
            <person name="Daub J."/>
            <person name="David R.G."/>
            <person name="Delcher A.L."/>
            <person name="Delehaunty K."/>
            <person name="Do C.B."/>
            <person name="Ebling H."/>
            <person name="Edwards K."/>
            <person name="Eickbush T."/>
            <person name="Evans J.D."/>
            <person name="Filipski A."/>
            <person name="Findeiss S."/>
            <person name="Freyhult E."/>
            <person name="Fulton L."/>
            <person name="Fulton R."/>
            <person name="Garcia A.C."/>
            <person name="Gardiner A."/>
            <person name="Garfield D.A."/>
            <person name="Garvin B.E."/>
            <person name="Gibson G."/>
            <person name="Gilbert D."/>
            <person name="Gnerre S."/>
            <person name="Godfrey J."/>
            <person name="Good R."/>
            <person name="Gotea V."/>
            <person name="Gravely B."/>
            <person name="Greenberg A.J."/>
            <person name="Griffiths-Jones S."/>
            <person name="Gross S."/>
            <person name="Guigo R."/>
            <person name="Gustafson E.A."/>
            <person name="Haerty W."/>
            <person name="Hahn M.W."/>
            <person name="Halligan D.L."/>
            <person name="Halpern A.L."/>
            <person name="Halter G.M."/>
            <person name="Han M.V."/>
            <person name="Heger A."/>
            <person name="Hillier L."/>
            <person name="Hinrichs A.S."/>
            <person name="Holmes I."/>
            <person name="Hoskins R.A."/>
            <person name="Hubisz M.J."/>
            <person name="Hultmark D."/>
            <person name="Huntley M.A."/>
            <person name="Jaffe D.B."/>
            <person name="Jagadeeshan S."/>
            <person name="Jeck W.R."/>
            <person name="Johnson J."/>
            <person name="Jones C.D."/>
            <person name="Jordan W.C."/>
            <person name="Karpen G.H."/>
            <person name="Kataoka E."/>
            <person name="Keightley P.D."/>
            <person name="Kheradpour P."/>
            <person name="Kirkness E.F."/>
            <person name="Koerich L.B."/>
            <person name="Kristiansen K."/>
            <person name="Kudrna D."/>
            <person name="Kulathinal R.J."/>
            <person name="Kumar S."/>
            <person name="Kwok R."/>
            <person name="Lander E."/>
            <person name="Langley C.H."/>
            <person name="Lapoint R."/>
            <person name="Lazzaro B.P."/>
            <person name="Lee S.J."/>
            <person name="Levesque L."/>
            <person name="Li R."/>
            <person name="Lin C.F."/>
            <person name="Lin M.F."/>
            <person name="Lindblad-Toh K."/>
            <person name="Llopart A."/>
            <person name="Long M."/>
            <person name="Low L."/>
            <person name="Lozovsky E."/>
            <person name="Lu J."/>
            <person name="Luo M."/>
            <person name="Machado C.A."/>
            <person name="Makalowski W."/>
            <person name="Marzo M."/>
            <person name="Matsuda M."/>
            <person name="Matzkin L."/>
            <person name="McAllister B."/>
            <person name="McBride C.S."/>
            <person name="McKernan B."/>
            <person name="McKernan K."/>
            <person name="Mendez-Lago M."/>
            <person name="Minx P."/>
            <person name="Mollenhauer M.U."/>
            <person name="Montooth K."/>
            <person name="Mount S.M."/>
            <person name="Mu X."/>
            <person name="Myers E."/>
            <person name="Negre B."/>
            <person name="Newfeld S."/>
            <person name="Nielsen R."/>
            <person name="Noor M.A."/>
            <person name="O'Grady P."/>
            <person name="Pachter L."/>
            <person name="Papaceit M."/>
            <person name="Parisi M.J."/>
            <person name="Parisi M."/>
            <person name="Parts L."/>
            <person name="Pedersen J.S."/>
            <person name="Pesole G."/>
            <person name="Phillippy A.M."/>
            <person name="Ponting C.P."/>
            <person name="Pop M."/>
            <person name="Porcelli D."/>
            <person name="Powell J.R."/>
            <person name="Prohaska S."/>
            <person name="Pruitt K."/>
            <person name="Puig M."/>
            <person name="Quesneville H."/>
            <person name="Ram K.R."/>
            <person name="Rand D."/>
            <person name="Rasmussen M.D."/>
            <person name="Reed L.K."/>
            <person name="Reenan R."/>
            <person name="Reily A."/>
            <person name="Remington K.A."/>
            <person name="Rieger T.T."/>
            <person name="Ritchie M.G."/>
            <person name="Robin C."/>
            <person name="Rogers Y.H."/>
            <person name="Rohde C."/>
            <person name="Rozas J."/>
            <person name="Rubenfield M.J."/>
            <person name="Ruiz A."/>
            <person name="Russo S."/>
            <person name="Salzberg S.L."/>
            <person name="Sanchez-Gracia A."/>
            <person name="Saranga D.J."/>
            <person name="Sato H."/>
            <person name="Schaeffer S.W."/>
            <person name="Schatz M.C."/>
            <person name="Schlenke T."/>
            <person name="Schwartz R."/>
            <person name="Segarra C."/>
            <person name="Singh R.S."/>
            <person name="Sirot L."/>
            <person name="Sirota M."/>
            <person name="Sisneros N.B."/>
            <person name="Smith C.D."/>
            <person name="Smith T.F."/>
            <person name="Spieth J."/>
            <person name="Stage D.E."/>
            <person name="Stark A."/>
            <person name="Stephan W."/>
            <person name="Strausberg R.L."/>
            <person name="Strempel S."/>
            <person name="Sturgill D."/>
            <person name="Sutton G."/>
            <person name="Sutton G.G."/>
            <person name="Tao W."/>
            <person name="Teichmann S."/>
            <person name="Tobari Y.N."/>
            <person name="Tomimura Y."/>
            <person name="Tsolas J.M."/>
            <person name="Valente V.L."/>
            <person name="Venter E."/>
            <person name="Venter J.C."/>
            <person name="Vicario S."/>
            <person name="Vieira F.G."/>
            <person name="Vilella A.J."/>
            <person name="Villasante A."/>
            <person name="Walenz B."/>
            <person name="Wang J."/>
            <person name="Wasserman M."/>
            <person name="Watts T."/>
            <person name="Wilson D."/>
            <person name="Wilson R.K."/>
            <person name="Wing R.A."/>
            <person name="Wolfner M.F."/>
            <person name="Wong A."/>
            <person name="Wong G.K."/>
            <person name="Wu C.I."/>
            <person name="Wu G."/>
            <person name="Yamamoto D."/>
            <person name="Yang H.P."/>
            <person name="Yang S.P."/>
            <person name="Yorke J.A."/>
            <person name="Yoshida K."/>
            <person name="Zdobnov E."/>
            <person name="Zhang P."/>
            <person name="Zhang Y."/>
            <person name="Zimin A.V."/>
            <person name="Baldwin J."/>
            <person name="Abdouelleil A."/>
            <person name="Abdulkadir J."/>
            <person name="Abebe A."/>
            <person name="Abera B."/>
            <person name="Abreu J."/>
            <person name="Acer S.C."/>
            <person name="Aftuck L."/>
            <person name="Alexander A."/>
            <person name="An P."/>
            <person name="Anderson E."/>
            <person name="Anderson S."/>
            <person name="Arachi H."/>
            <person name="Azer M."/>
            <person name="Bachantsang P."/>
            <person name="Barry A."/>
            <person name="Bayul T."/>
            <person name="Berlin A."/>
            <person name="Bessette D."/>
            <person name="Bloom T."/>
            <person name="Blye J."/>
            <person name="Boguslavskiy L."/>
            <person name="Bonnet C."/>
            <person name="Boukhgalter B."/>
            <person name="Bourzgui I."/>
            <person name="Brown A."/>
            <person name="Cahill P."/>
            <person name="Channer S."/>
            <person name="Cheshatsang Y."/>
            <person name="Chuda L."/>
            <person name="Citroen M."/>
            <person name="Collymore A."/>
            <person name="Cooke P."/>
            <person name="Costello M."/>
            <person name="D'Aco K."/>
            <person name="Daza R."/>
            <person name="De Haan G."/>
            <person name="DeGray S."/>
            <person name="DeMaso C."/>
            <person name="Dhargay N."/>
            <person name="Dooley K."/>
            <person name="Dooley E."/>
            <person name="Doricent M."/>
            <person name="Dorje P."/>
            <person name="Dorjee K."/>
            <person name="Dupes A."/>
            <person name="Elong R."/>
            <person name="Falk J."/>
            <person name="Farina A."/>
            <person name="Faro S."/>
            <person name="Ferguson D."/>
            <person name="Fisher S."/>
            <person name="Foley C.D."/>
            <person name="Franke A."/>
            <person name="Friedrich D."/>
            <person name="Gadbois L."/>
            <person name="Gearin G."/>
            <person name="Gearin C.R."/>
            <person name="Giannoukos G."/>
            <person name="Goode T."/>
            <person name="Graham J."/>
            <person name="Grandbois E."/>
            <person name="Grewal S."/>
            <person name="Gyaltsen K."/>
            <person name="Hafez N."/>
            <person name="Hagos B."/>
            <person name="Hall J."/>
            <person name="Henson C."/>
            <person name="Hollinger A."/>
            <person name="Honan T."/>
            <person name="Huard M.D."/>
            <person name="Hughes L."/>
            <person name="Hurhula B."/>
            <person name="Husby M.E."/>
            <person name="Kamat A."/>
            <person name="Kanga B."/>
            <person name="Kashin S."/>
            <person name="Khazanovich D."/>
            <person name="Kisner P."/>
            <person name="Lance K."/>
            <person name="Lara M."/>
            <person name="Lee W."/>
            <person name="Lennon N."/>
            <person name="Letendre F."/>
            <person name="LeVine R."/>
            <person name="Lipovsky A."/>
            <person name="Liu X."/>
            <person name="Liu J."/>
            <person name="Liu S."/>
            <person name="Lokyitsang T."/>
            <person name="Lokyitsang Y."/>
            <person name="Lubonja R."/>
            <person name="Lui A."/>
            <person name="MacDonald P."/>
            <person name="Magnisalis V."/>
            <person name="Maru K."/>
            <person name="Matthews C."/>
            <person name="McCusker W."/>
            <person name="McDonough S."/>
            <person name="Mehta T."/>
            <person name="Meldrim J."/>
            <person name="Meneus L."/>
            <person name="Mihai O."/>
            <person name="Mihalev A."/>
            <person name="Mihova T."/>
            <person name="Mittelman R."/>
            <person name="Mlenga V."/>
            <person name="Montmayeur A."/>
            <person name="Mulrain L."/>
            <person name="Navidi A."/>
            <person name="Naylor J."/>
            <person name="Negash T."/>
            <person name="Nguyen T."/>
            <person name="Nguyen N."/>
            <person name="Nicol R."/>
            <person name="Norbu C."/>
            <person name="Norbu N."/>
            <person name="Novod N."/>
            <person name="O'Neill B."/>
            <person name="Osman S."/>
            <person name="Markiewicz E."/>
            <person name="Oyono O.L."/>
            <person name="Patti C."/>
            <person name="Phunkhang P."/>
            <person name="Pierre F."/>
            <person name="Priest M."/>
            <person name="Raghuraman S."/>
            <person name="Rege F."/>
            <person name="Reyes R."/>
            <person name="Rise C."/>
            <person name="Rogov P."/>
            <person name="Ross K."/>
            <person name="Ryan E."/>
            <person name="Settipalli S."/>
            <person name="Shea T."/>
            <person name="Sherpa N."/>
            <person name="Shi L."/>
            <person name="Shih D."/>
            <person name="Sparrow T."/>
            <person name="Spaulding J."/>
            <person name="Stalker J."/>
            <person name="Stange-Thomann N."/>
            <person name="Stavropoulos S."/>
            <person name="Stone C."/>
            <person name="Strader C."/>
            <person name="Tesfaye S."/>
            <person name="Thomson T."/>
            <person name="Thoulutsang Y."/>
            <person name="Thoulutsang D."/>
            <person name="Topham K."/>
            <person name="Topping I."/>
            <person name="Tsamla T."/>
            <person name="Vassiliev H."/>
            <person name="Vo A."/>
            <person name="Wangchuk T."/>
            <person name="Wangdi T."/>
            <person name="Weiand M."/>
            <person name="Wilkinson J."/>
            <person name="Wilson A."/>
            <person name="Yadav S."/>
            <person name="Young G."/>
            <person name="Yu Q."/>
            <person name="Zembek L."/>
            <person name="Zhong D."/>
            <person name="Zimmer A."/>
            <person name="Zwirko Z."/>
            <person name="Jaffe D.B."/>
            <person name="Alvarez P."/>
            <person name="Brockman W."/>
            <person name="Butler J."/>
            <person name="Chin C."/>
            <person name="Gnerre S."/>
            <person name="Grabherr M."/>
            <person name="Kleber M."/>
            <person name="Mauceli E."/>
            <person name="MacCallum I."/>
        </authorList>
    </citation>
    <scope>NUCLEOTIDE SEQUENCE [LARGE SCALE GENOMIC DNA]</scope>
    <source>
        <strain evidence="11">Tucson 15287-2541.00</strain>
    </source>
</reference>
<evidence type="ECO:0000313" key="10">
    <source>
        <dbReference type="EMBL" id="EDW02571.1"/>
    </source>
</evidence>
<dbReference type="PANTHER" id="PTHR43142">
    <property type="entry name" value="CARBOXYLIC ESTER HYDROLASE"/>
    <property type="match status" value="1"/>
</dbReference>
<evidence type="ECO:0000256" key="6">
    <source>
        <dbReference type="ARBA" id="ARBA00023157"/>
    </source>
</evidence>
<dbReference type="Proteomes" id="UP000001070">
    <property type="component" value="Unassembled WGS sequence"/>
</dbReference>
<evidence type="ECO:0000256" key="8">
    <source>
        <dbReference type="RuleBase" id="RU361235"/>
    </source>
</evidence>
<evidence type="ECO:0000256" key="2">
    <source>
        <dbReference type="ARBA" id="ARBA00005964"/>
    </source>
</evidence>
<dbReference type="eggNOG" id="KOG1516">
    <property type="taxonomic scope" value="Eukaryota"/>
</dbReference>
<dbReference type="OrthoDB" id="19653at2759"/>
<dbReference type="SMR" id="B4J9Y4"/>
<dbReference type="GO" id="GO:0005576">
    <property type="term" value="C:extracellular region"/>
    <property type="evidence" value="ECO:0007669"/>
    <property type="project" value="UniProtKB-SubCell"/>
</dbReference>
<dbReference type="EMBL" id="CH916367">
    <property type="protein sequence ID" value="EDW02571.1"/>
    <property type="molecule type" value="Genomic_DNA"/>
</dbReference>
<dbReference type="EC" id="3.1.1.-" evidence="8"/>
<keyword evidence="4" id="KW-0964">Secreted</keyword>
<keyword evidence="6" id="KW-1015">Disulfide bond</keyword>
<keyword evidence="3" id="KW-0719">Serine esterase</keyword>